<feature type="region of interest" description="Disordered" evidence="1">
    <location>
        <begin position="1"/>
        <end position="22"/>
    </location>
</feature>
<protein>
    <submittedName>
        <fullName evidence="2">Uncharacterized protein</fullName>
    </submittedName>
</protein>
<organism evidence="2 3">
    <name type="scientific">Hibiscus sabdariffa</name>
    <name type="common">roselle</name>
    <dbReference type="NCBI Taxonomy" id="183260"/>
    <lineage>
        <taxon>Eukaryota</taxon>
        <taxon>Viridiplantae</taxon>
        <taxon>Streptophyta</taxon>
        <taxon>Embryophyta</taxon>
        <taxon>Tracheophyta</taxon>
        <taxon>Spermatophyta</taxon>
        <taxon>Magnoliopsida</taxon>
        <taxon>eudicotyledons</taxon>
        <taxon>Gunneridae</taxon>
        <taxon>Pentapetalae</taxon>
        <taxon>rosids</taxon>
        <taxon>malvids</taxon>
        <taxon>Malvales</taxon>
        <taxon>Malvaceae</taxon>
        <taxon>Malvoideae</taxon>
        <taxon>Hibiscus</taxon>
    </lineage>
</organism>
<name>A0ABR2CKC7_9ROSI</name>
<keyword evidence="3" id="KW-1185">Reference proteome</keyword>
<gene>
    <name evidence="2" type="ORF">V6N12_025446</name>
</gene>
<dbReference type="Proteomes" id="UP001472677">
    <property type="component" value="Unassembled WGS sequence"/>
</dbReference>
<evidence type="ECO:0000313" key="2">
    <source>
        <dbReference type="EMBL" id="KAK8519407.1"/>
    </source>
</evidence>
<evidence type="ECO:0000313" key="3">
    <source>
        <dbReference type="Proteomes" id="UP001472677"/>
    </source>
</evidence>
<sequence>MCPGSDIESRGKDLNGEHQHQHQLLRNYNEETIDEDKSVHAFLRKIDVSQLLRRLPLNETREPLNQASPPLFLFSSFTYNAFVI</sequence>
<accession>A0ABR2CKC7</accession>
<reference evidence="2 3" key="1">
    <citation type="journal article" date="2024" name="G3 (Bethesda)">
        <title>Genome assembly of Hibiscus sabdariffa L. provides insights into metabolisms of medicinal natural products.</title>
        <authorList>
            <person name="Kim T."/>
        </authorList>
    </citation>
    <scope>NUCLEOTIDE SEQUENCE [LARGE SCALE GENOMIC DNA]</scope>
    <source>
        <strain evidence="2">TK-2024</strain>
        <tissue evidence="2">Old leaves</tissue>
    </source>
</reference>
<comment type="caution">
    <text evidence="2">The sequence shown here is derived from an EMBL/GenBank/DDBJ whole genome shotgun (WGS) entry which is preliminary data.</text>
</comment>
<dbReference type="EMBL" id="JBBPBM010000051">
    <property type="protein sequence ID" value="KAK8519407.1"/>
    <property type="molecule type" value="Genomic_DNA"/>
</dbReference>
<evidence type="ECO:0000256" key="1">
    <source>
        <dbReference type="SAM" id="MobiDB-lite"/>
    </source>
</evidence>
<feature type="compositionally biased region" description="Basic and acidic residues" evidence="1">
    <location>
        <begin position="7"/>
        <end position="20"/>
    </location>
</feature>
<proteinExistence type="predicted"/>